<accession>A0A5K7ZRQ2</accession>
<dbReference type="EMBL" id="AP021876">
    <property type="protein sequence ID" value="BBO82413.1"/>
    <property type="molecule type" value="Genomic_DNA"/>
</dbReference>
<sequence>MTEPIWSRQWQETLAPINLLNACQTGTATLTRYANAFYIPFLLAASYFNRVEGQRFWQRNPLDNLAAYTKLGQMNLELVDRALRGSCSAANQFVQSEVNTAMEAFLSGSPDACSRFAKRINTLVEGVAYTYPKAIDDIEAEFGFHFERQPAGTKIDETDRFELYQVLPRNLKTPTRRDGKPLLIMPPFVLGANILSFLPGEGRSYAHAYADQGIPTYVRILKDVETSPAVQLMTSEDDARDTRRFCENLKGRHGRAVTLNGYCQGGFAALCDLLSGELDDLVDAFITCVAPMDGTRSKGLAQFLRDLPVVFNDLSYGTKILSNGNRVADGDLMGWIYKLKSIEIEIPLLVMWRDMLLVANNNGKTKGVGKTAAALNYWLMYERNDLPMEITRMSFASYNTPISADGILPVRLFGRKLALKRLQAKKIRWLICYGLNDDLVEPETALAPLDYVDAEVTPFPKGHVAIATSWSYPDSAYALHHRYPKEGTRGPVRFQLDLQDDTPDPSR</sequence>
<protein>
    <recommendedName>
        <fullName evidence="3">Metal transporter</fullName>
    </recommendedName>
</protein>
<dbReference type="SUPFAM" id="SSF53474">
    <property type="entry name" value="alpha/beta-Hydrolases"/>
    <property type="match status" value="1"/>
</dbReference>
<evidence type="ECO:0008006" key="3">
    <source>
        <dbReference type="Google" id="ProtNLM"/>
    </source>
</evidence>
<reference evidence="1 2" key="1">
    <citation type="submission" date="2019-11" db="EMBL/GenBank/DDBJ databases">
        <title>Comparative genomics of hydrocarbon-degrading Desulfosarcina strains.</title>
        <authorList>
            <person name="Watanabe M."/>
            <person name="Kojima H."/>
            <person name="Fukui M."/>
        </authorList>
    </citation>
    <scope>NUCLEOTIDE SEQUENCE [LARGE SCALE GENOMIC DNA]</scope>
    <source>
        <strain evidence="1 2">28bB2T</strain>
    </source>
</reference>
<dbReference type="Proteomes" id="UP000425960">
    <property type="component" value="Chromosome"/>
</dbReference>
<dbReference type="InterPro" id="IPR029058">
    <property type="entry name" value="AB_hydrolase_fold"/>
</dbReference>
<dbReference type="KEGG" id="dov:DSCO28_29790"/>
<dbReference type="AlphaFoldDB" id="A0A5K7ZRQ2"/>
<evidence type="ECO:0000313" key="2">
    <source>
        <dbReference type="Proteomes" id="UP000425960"/>
    </source>
</evidence>
<name>A0A5K7ZRQ2_9BACT</name>
<organism evidence="1 2">
    <name type="scientific">Desulfosarcina ovata subsp. sediminis</name>
    <dbReference type="NCBI Taxonomy" id="885957"/>
    <lineage>
        <taxon>Bacteria</taxon>
        <taxon>Pseudomonadati</taxon>
        <taxon>Thermodesulfobacteriota</taxon>
        <taxon>Desulfobacteria</taxon>
        <taxon>Desulfobacterales</taxon>
        <taxon>Desulfosarcinaceae</taxon>
        <taxon>Desulfosarcina</taxon>
    </lineage>
</organism>
<gene>
    <name evidence="1" type="ORF">DSCO28_29790</name>
</gene>
<evidence type="ECO:0000313" key="1">
    <source>
        <dbReference type="EMBL" id="BBO82413.1"/>
    </source>
</evidence>
<dbReference type="RefSeq" id="WP_155310785.1">
    <property type="nucleotide sequence ID" value="NZ_AP021876.1"/>
</dbReference>
<proteinExistence type="predicted"/>
<dbReference type="Gene3D" id="3.40.50.1820">
    <property type="entry name" value="alpha/beta hydrolase"/>
    <property type="match status" value="1"/>
</dbReference>